<dbReference type="SUPFAM" id="SSF53448">
    <property type="entry name" value="Nucleotide-diphospho-sugar transferases"/>
    <property type="match status" value="1"/>
</dbReference>
<name>A0ABD3V027_SINWO</name>
<keyword evidence="1" id="KW-1133">Transmembrane helix</keyword>
<organism evidence="2 3">
    <name type="scientific">Sinanodonta woodiana</name>
    <name type="common">Chinese pond mussel</name>
    <name type="synonym">Anodonta woodiana</name>
    <dbReference type="NCBI Taxonomy" id="1069815"/>
    <lineage>
        <taxon>Eukaryota</taxon>
        <taxon>Metazoa</taxon>
        <taxon>Spiralia</taxon>
        <taxon>Lophotrochozoa</taxon>
        <taxon>Mollusca</taxon>
        <taxon>Bivalvia</taxon>
        <taxon>Autobranchia</taxon>
        <taxon>Heteroconchia</taxon>
        <taxon>Palaeoheterodonta</taxon>
        <taxon>Unionida</taxon>
        <taxon>Unionoidea</taxon>
        <taxon>Unionidae</taxon>
        <taxon>Unioninae</taxon>
        <taxon>Sinanodonta</taxon>
    </lineage>
</organism>
<evidence type="ECO:0000256" key="1">
    <source>
        <dbReference type="SAM" id="Phobius"/>
    </source>
</evidence>
<dbReference type="InterPro" id="IPR002495">
    <property type="entry name" value="Glyco_trans_8"/>
</dbReference>
<feature type="transmembrane region" description="Helical" evidence="1">
    <location>
        <begin position="5"/>
        <end position="26"/>
    </location>
</feature>
<dbReference type="AlphaFoldDB" id="A0ABD3V027"/>
<keyword evidence="1" id="KW-0812">Transmembrane</keyword>
<sequence length="393" mass="45224">MRHRWLVYTMILTMVFVIWICLSGNFESHSDNNCDVIWKIFSKYKSIFRDRYNENNGSKILNAKPIPAELSPFDIGKVSSHVSGSVMHEMKTPCCVHEFCMDNTPPNQRKYRMGGPIHFCIAAGNADVVMELEPLVKTLLLHARRADVFLHILTGNGSDKAIKTMLSNIPDSHVKFTYELLSLNTDRIYDLALHIHVNITHHSGVWGMSKLYMYEIFNDVDKCIVIDTDIVFGTDPEFLWDFFLDQEEQQVISMRITKDMTESRMSNSGLMLQDFKRMRRIHFSKFYLGGVELVCRVLSVCSDQDVLFGVFKNNGSYLFSTIPESWNLELCHDFGGFSFDRYADPHGRFFGGAHFNCARAENKALQHFTASHSARNLRDYVEYLISMPIQAVC</sequence>
<reference evidence="2 3" key="1">
    <citation type="submission" date="2024-11" db="EMBL/GenBank/DDBJ databases">
        <title>Chromosome-level genome assembly of the freshwater bivalve Anodonta woodiana.</title>
        <authorList>
            <person name="Chen X."/>
        </authorList>
    </citation>
    <scope>NUCLEOTIDE SEQUENCE [LARGE SCALE GENOMIC DNA]</scope>
    <source>
        <strain evidence="2">MN2024</strain>
        <tissue evidence="2">Gills</tissue>
    </source>
</reference>
<comment type="caution">
    <text evidence="2">The sequence shown here is derived from an EMBL/GenBank/DDBJ whole genome shotgun (WGS) entry which is preliminary data.</text>
</comment>
<keyword evidence="3" id="KW-1185">Reference proteome</keyword>
<evidence type="ECO:0008006" key="4">
    <source>
        <dbReference type="Google" id="ProtNLM"/>
    </source>
</evidence>
<dbReference type="Gene3D" id="3.90.550.10">
    <property type="entry name" value="Spore Coat Polysaccharide Biosynthesis Protein SpsA, Chain A"/>
    <property type="match status" value="1"/>
</dbReference>
<dbReference type="Pfam" id="PF01501">
    <property type="entry name" value="Glyco_transf_8"/>
    <property type="match status" value="1"/>
</dbReference>
<evidence type="ECO:0000313" key="2">
    <source>
        <dbReference type="EMBL" id="KAL3855004.1"/>
    </source>
</evidence>
<evidence type="ECO:0000313" key="3">
    <source>
        <dbReference type="Proteomes" id="UP001634394"/>
    </source>
</evidence>
<dbReference type="InterPro" id="IPR029044">
    <property type="entry name" value="Nucleotide-diphossugar_trans"/>
</dbReference>
<gene>
    <name evidence="2" type="ORF">ACJMK2_014236</name>
</gene>
<protein>
    <recommendedName>
        <fullName evidence="4">Glycosyltransferase</fullName>
    </recommendedName>
</protein>
<dbReference type="Proteomes" id="UP001634394">
    <property type="component" value="Unassembled WGS sequence"/>
</dbReference>
<accession>A0ABD3V027</accession>
<dbReference type="EMBL" id="JBJQND010000014">
    <property type="protein sequence ID" value="KAL3855004.1"/>
    <property type="molecule type" value="Genomic_DNA"/>
</dbReference>
<keyword evidence="1" id="KW-0472">Membrane</keyword>
<proteinExistence type="predicted"/>